<comment type="caution">
    <text evidence="3">The sequence shown here is derived from an EMBL/GenBank/DDBJ whole genome shotgun (WGS) entry which is preliminary data.</text>
</comment>
<dbReference type="GO" id="GO:0042602">
    <property type="term" value="F:riboflavin reductase (NADPH) activity"/>
    <property type="evidence" value="ECO:0007669"/>
    <property type="project" value="TreeGrafter"/>
</dbReference>
<accession>A0A916W0A9</accession>
<evidence type="ECO:0000313" key="4">
    <source>
        <dbReference type="Proteomes" id="UP000636264"/>
    </source>
</evidence>
<proteinExistence type="predicted"/>
<feature type="domain" description="Flavin reductase like" evidence="2">
    <location>
        <begin position="16"/>
        <end position="163"/>
    </location>
</feature>
<dbReference type="EMBL" id="BMIF01000001">
    <property type="protein sequence ID" value="GGA55974.1"/>
    <property type="molecule type" value="Genomic_DNA"/>
</dbReference>
<dbReference type="Gene3D" id="2.30.110.10">
    <property type="entry name" value="Electron Transport, Fmn-binding Protein, Chain A"/>
    <property type="match status" value="1"/>
</dbReference>
<keyword evidence="4" id="KW-1185">Reference proteome</keyword>
<dbReference type="RefSeq" id="WP_188719534.1">
    <property type="nucleotide sequence ID" value="NZ_BMIF01000001.1"/>
</dbReference>
<dbReference type="InterPro" id="IPR050268">
    <property type="entry name" value="NADH-dep_flavin_reductase"/>
</dbReference>
<organism evidence="3 4">
    <name type="scientific">Nitratireductor aestuarii</name>
    <dbReference type="NCBI Taxonomy" id="1735103"/>
    <lineage>
        <taxon>Bacteria</taxon>
        <taxon>Pseudomonadati</taxon>
        <taxon>Pseudomonadota</taxon>
        <taxon>Alphaproteobacteria</taxon>
        <taxon>Hyphomicrobiales</taxon>
        <taxon>Phyllobacteriaceae</taxon>
        <taxon>Nitratireductor</taxon>
    </lineage>
</organism>
<dbReference type="PANTHER" id="PTHR30466">
    <property type="entry name" value="FLAVIN REDUCTASE"/>
    <property type="match status" value="1"/>
</dbReference>
<dbReference type="SUPFAM" id="SSF50475">
    <property type="entry name" value="FMN-binding split barrel"/>
    <property type="match status" value="1"/>
</dbReference>
<gene>
    <name evidence="3" type="ORF">GCM10011385_07000</name>
</gene>
<name>A0A916W0A9_9HYPH</name>
<dbReference type="Proteomes" id="UP000636264">
    <property type="component" value="Unassembled WGS sequence"/>
</dbReference>
<dbReference type="InterPro" id="IPR012349">
    <property type="entry name" value="Split_barrel_FMN-bd"/>
</dbReference>
<dbReference type="GO" id="GO:0006208">
    <property type="term" value="P:pyrimidine nucleobase catabolic process"/>
    <property type="evidence" value="ECO:0007669"/>
    <property type="project" value="TreeGrafter"/>
</dbReference>
<evidence type="ECO:0000313" key="3">
    <source>
        <dbReference type="EMBL" id="GGA55974.1"/>
    </source>
</evidence>
<reference evidence="3" key="1">
    <citation type="journal article" date="2014" name="Int. J. Syst. Evol. Microbiol.">
        <title>Complete genome sequence of Corynebacterium casei LMG S-19264T (=DSM 44701T), isolated from a smear-ripened cheese.</title>
        <authorList>
            <consortium name="US DOE Joint Genome Institute (JGI-PGF)"/>
            <person name="Walter F."/>
            <person name="Albersmeier A."/>
            <person name="Kalinowski J."/>
            <person name="Ruckert C."/>
        </authorList>
    </citation>
    <scope>NUCLEOTIDE SEQUENCE</scope>
    <source>
        <strain evidence="3">CGMCC 1.15320</strain>
    </source>
</reference>
<evidence type="ECO:0000256" key="1">
    <source>
        <dbReference type="ARBA" id="ARBA00023002"/>
    </source>
</evidence>
<evidence type="ECO:0000259" key="2">
    <source>
        <dbReference type="SMART" id="SM00903"/>
    </source>
</evidence>
<keyword evidence="1" id="KW-0560">Oxidoreductase</keyword>
<sequence>MLKTNEISSQHYRDAMAHFAGAVHIVTTDGAAGKRGVTAIAACSVSDQPPTILVCLNRLNPHNEPFLENCVFALNTLSAGQRELSDVYSGMTGVPNEQRFEHGEWETLSTGSPVLKGSLAVLDCELVEAKDMATHRIYFGRVTGIRIGDKLQPLLYHDRKYRVLAE</sequence>
<protein>
    <submittedName>
        <fullName evidence="3">4-hydroxyphenylacetate 3-monooxygenase</fullName>
    </submittedName>
</protein>
<reference evidence="3" key="2">
    <citation type="submission" date="2020-09" db="EMBL/GenBank/DDBJ databases">
        <authorList>
            <person name="Sun Q."/>
            <person name="Zhou Y."/>
        </authorList>
    </citation>
    <scope>NUCLEOTIDE SEQUENCE</scope>
    <source>
        <strain evidence="3">CGMCC 1.15320</strain>
    </source>
</reference>
<dbReference type="SMART" id="SM00903">
    <property type="entry name" value="Flavin_Reduct"/>
    <property type="match status" value="1"/>
</dbReference>
<dbReference type="InterPro" id="IPR002563">
    <property type="entry name" value="Flavin_Rdtase-like_dom"/>
</dbReference>
<dbReference type="AlphaFoldDB" id="A0A916W0A9"/>
<dbReference type="Pfam" id="PF01613">
    <property type="entry name" value="Flavin_Reduct"/>
    <property type="match status" value="1"/>
</dbReference>
<dbReference type="GO" id="GO:0010181">
    <property type="term" value="F:FMN binding"/>
    <property type="evidence" value="ECO:0007669"/>
    <property type="project" value="InterPro"/>
</dbReference>
<dbReference type="PANTHER" id="PTHR30466:SF1">
    <property type="entry name" value="FMN REDUCTASE (NADH) RUTF"/>
    <property type="match status" value="1"/>
</dbReference>